<dbReference type="Pfam" id="PF11918">
    <property type="entry name" value="Peptidase_S41_N"/>
    <property type="match status" value="1"/>
</dbReference>
<dbReference type="GO" id="GO:0008236">
    <property type="term" value="F:serine-type peptidase activity"/>
    <property type="evidence" value="ECO:0007669"/>
    <property type="project" value="InterPro"/>
</dbReference>
<name>A0A2R9STX0_9BACL</name>
<dbReference type="GO" id="GO:0006508">
    <property type="term" value="P:proteolysis"/>
    <property type="evidence" value="ECO:0007669"/>
    <property type="project" value="InterPro"/>
</dbReference>
<dbReference type="EMBL" id="ADHJ01000025">
    <property type="protein sequence ID" value="EFU40808.1"/>
    <property type="molecule type" value="Genomic_DNA"/>
</dbReference>
<sequence length="345" mass="39193">MFFNGSVLNNNLEGMMIVEANQMRGWAHEEVIHSLAKALNNHYVFPDVAEEMGNYLEHKLVGKEYEAIKNAEAFCEQVTYDLREISKDKHLKLRYTEQEKSVDMKISEKEQREEYLLHAKLDNYGFHRIERLAGNIGYIHLRGFHDPEFAGEAAVNAMNLVANTDALIFDLRNNGGGSPSMVAFITSYLFDSEPFHLNSFYSRANDVISQSWTLSYVPGKRYGNKPVYVLTSHRTFSAAEEFTYNLKNLKRATIIGEVTAGGANPGAVHQLTKHFGIFIPDGRAINPVTQTNWEGIGVTPDVETTQHEAYETAYKLALKHVISLYQDRNEYGFIVKEAENQLKQL</sequence>
<evidence type="ECO:0000313" key="2">
    <source>
        <dbReference type="EMBL" id="EFU40808.1"/>
    </source>
</evidence>
<accession>A0A2R9STX0</accession>
<organism evidence="2 3">
    <name type="scientific">Paenibacillus vortex V453</name>
    <dbReference type="NCBI Taxonomy" id="715225"/>
    <lineage>
        <taxon>Bacteria</taxon>
        <taxon>Bacillati</taxon>
        <taxon>Bacillota</taxon>
        <taxon>Bacilli</taxon>
        <taxon>Bacillales</taxon>
        <taxon>Paenibacillaceae</taxon>
        <taxon>Paenibacillus</taxon>
    </lineage>
</organism>
<protein>
    <submittedName>
        <fullName evidence="2">Peptidase S41</fullName>
    </submittedName>
</protein>
<dbReference type="Pfam" id="PF03572">
    <property type="entry name" value="Peptidase_S41"/>
    <property type="match status" value="1"/>
</dbReference>
<dbReference type="SUPFAM" id="SSF52096">
    <property type="entry name" value="ClpP/crotonase"/>
    <property type="match status" value="1"/>
</dbReference>
<dbReference type="InterPro" id="IPR005151">
    <property type="entry name" value="Tail-specific_protease"/>
</dbReference>
<dbReference type="PANTHER" id="PTHR11261">
    <property type="entry name" value="INTERPHOTORECEPTOR RETINOID-BINDING PROTEIN"/>
    <property type="match status" value="1"/>
</dbReference>
<gene>
    <name evidence="2" type="ORF">PVOR_18129</name>
</gene>
<dbReference type="Proteomes" id="UP000003094">
    <property type="component" value="Unassembled WGS sequence"/>
</dbReference>
<reference evidence="2 3" key="1">
    <citation type="journal article" date="2010" name="BMC Genomics">
        <title>Genome sequence of the pattern forming Paenibacillus vortex bacterium reveals potential for thriving in complex environments.</title>
        <authorList>
            <person name="Sirota-Madi A."/>
            <person name="Olender T."/>
            <person name="Helman Y."/>
            <person name="Ingham C."/>
            <person name="Brainis I."/>
            <person name="Roth D."/>
            <person name="Hagi E."/>
            <person name="Brodsky L."/>
            <person name="Leshkowitz D."/>
            <person name="Galatenko V."/>
            <person name="Nikolaev V."/>
            <person name="Mugasimangalam R.C."/>
            <person name="Bransburg-Zabary S."/>
            <person name="Gutnick D.L."/>
            <person name="Lancet D."/>
            <person name="Ben-Jacob E."/>
        </authorList>
    </citation>
    <scope>NUCLEOTIDE SEQUENCE [LARGE SCALE GENOMIC DNA]</scope>
    <source>
        <strain evidence="2 3">V453</strain>
    </source>
</reference>
<keyword evidence="3" id="KW-1185">Reference proteome</keyword>
<feature type="domain" description="Tail specific protease" evidence="1">
    <location>
        <begin position="109"/>
        <end position="305"/>
    </location>
</feature>
<dbReference type="Gene3D" id="3.30.750.44">
    <property type="match status" value="1"/>
</dbReference>
<evidence type="ECO:0000259" key="1">
    <source>
        <dbReference type="SMART" id="SM00245"/>
    </source>
</evidence>
<dbReference type="CDD" id="cd07563">
    <property type="entry name" value="Peptidase_S41_IRBP"/>
    <property type="match status" value="1"/>
</dbReference>
<comment type="caution">
    <text evidence="2">The sequence shown here is derived from an EMBL/GenBank/DDBJ whole genome shotgun (WGS) entry which is preliminary data.</text>
</comment>
<evidence type="ECO:0000313" key="3">
    <source>
        <dbReference type="Proteomes" id="UP000003094"/>
    </source>
</evidence>
<dbReference type="SMART" id="SM00245">
    <property type="entry name" value="TSPc"/>
    <property type="match status" value="1"/>
</dbReference>
<proteinExistence type="predicted"/>
<dbReference type="Gene3D" id="3.90.226.10">
    <property type="entry name" value="2-enoyl-CoA Hydratase, Chain A, domain 1"/>
    <property type="match status" value="1"/>
</dbReference>
<dbReference type="KEGG" id="pvo:PVOR_18129"/>
<dbReference type="AlphaFoldDB" id="A0A2R9STX0"/>
<dbReference type="InterPro" id="IPR029045">
    <property type="entry name" value="ClpP/crotonase-like_dom_sf"/>
</dbReference>
<dbReference type="PANTHER" id="PTHR11261:SF3">
    <property type="entry name" value="RETINOL-BINDING PROTEIN 3"/>
    <property type="match status" value="1"/>
</dbReference>